<comment type="subunit">
    <text evidence="17">Homotetramer.</text>
</comment>
<dbReference type="CDD" id="cd01171">
    <property type="entry name" value="YXKO-related"/>
    <property type="match status" value="1"/>
</dbReference>
<dbReference type="eggNOG" id="COG0063">
    <property type="taxonomic scope" value="Bacteria"/>
</dbReference>
<comment type="cofactor">
    <cofactor evidence="18 19">
        <name>K(+)</name>
        <dbReference type="ChEBI" id="CHEBI:29103"/>
    </cofactor>
    <text evidence="18 19">Binds 1 potassium ion per subunit.</text>
</comment>
<dbReference type="InterPro" id="IPR000631">
    <property type="entry name" value="CARKD"/>
</dbReference>
<feature type="binding site" evidence="17">
    <location>
        <position position="258"/>
    </location>
    <ligand>
        <name>(6S)-NADPHX</name>
        <dbReference type="ChEBI" id="CHEBI:64076"/>
    </ligand>
</feature>
<keyword evidence="12 17" id="KW-0456">Lyase</keyword>
<keyword evidence="10 17" id="KW-0520">NAD</keyword>
<dbReference type="AlphaFoldDB" id="C1DTE8"/>
<dbReference type="SUPFAM" id="SSF64153">
    <property type="entry name" value="YjeF N-terminal domain-like"/>
    <property type="match status" value="1"/>
</dbReference>
<evidence type="ECO:0000256" key="4">
    <source>
        <dbReference type="ARBA" id="ARBA00009524"/>
    </source>
</evidence>
<comment type="similarity">
    <text evidence="3 19">In the N-terminal section; belongs to the NnrE/AIBP family.</text>
</comment>
<gene>
    <name evidence="17" type="primary">nnrD</name>
    <name evidence="18" type="synonym">nnrE</name>
    <name evidence="22" type="ordered locus">SULAZ_0391</name>
</gene>
<dbReference type="Pfam" id="PF03853">
    <property type="entry name" value="YjeF_N"/>
    <property type="match status" value="1"/>
</dbReference>
<keyword evidence="8 17" id="KW-0521">NADP</keyword>
<evidence type="ECO:0000256" key="6">
    <source>
        <dbReference type="ARBA" id="ARBA00022741"/>
    </source>
</evidence>
<dbReference type="PROSITE" id="PS01050">
    <property type="entry name" value="YJEF_C_2"/>
    <property type="match status" value="1"/>
</dbReference>
<dbReference type="NCBIfam" id="TIGR00197">
    <property type="entry name" value="yjeF_nterm"/>
    <property type="match status" value="1"/>
</dbReference>
<proteinExistence type="inferred from homology"/>
<evidence type="ECO:0000256" key="16">
    <source>
        <dbReference type="ARBA" id="ARBA00049209"/>
    </source>
</evidence>
<dbReference type="OrthoDB" id="9806925at2"/>
<dbReference type="KEGG" id="saf:SULAZ_0391"/>
<evidence type="ECO:0000313" key="23">
    <source>
        <dbReference type="Proteomes" id="UP000001369"/>
    </source>
</evidence>
<comment type="catalytic activity">
    <reaction evidence="15 17 19">
        <text>(6S)-NADHX + ADP = AMP + phosphate + NADH + H(+)</text>
        <dbReference type="Rhea" id="RHEA:32223"/>
        <dbReference type="ChEBI" id="CHEBI:15378"/>
        <dbReference type="ChEBI" id="CHEBI:43474"/>
        <dbReference type="ChEBI" id="CHEBI:57945"/>
        <dbReference type="ChEBI" id="CHEBI:64074"/>
        <dbReference type="ChEBI" id="CHEBI:456215"/>
        <dbReference type="ChEBI" id="CHEBI:456216"/>
        <dbReference type="EC" id="4.2.1.136"/>
    </reaction>
</comment>
<evidence type="ECO:0000256" key="15">
    <source>
        <dbReference type="ARBA" id="ARBA00048238"/>
    </source>
</evidence>
<dbReference type="InterPro" id="IPR029056">
    <property type="entry name" value="Ribokinase-like"/>
</dbReference>
<dbReference type="GO" id="GO:0052855">
    <property type="term" value="F:ADP-dependent NAD(P)H-hydrate dehydratase activity"/>
    <property type="evidence" value="ECO:0007669"/>
    <property type="project" value="UniProtKB-UniRule"/>
</dbReference>
<keyword evidence="5 18" id="KW-0479">Metal-binding</keyword>
<evidence type="ECO:0000259" key="20">
    <source>
        <dbReference type="PROSITE" id="PS51383"/>
    </source>
</evidence>
<feature type="binding site" evidence="18">
    <location>
        <begin position="133"/>
        <end position="139"/>
    </location>
    <ligand>
        <name>(6S)-NADPHX</name>
        <dbReference type="ChEBI" id="CHEBI:64076"/>
    </ligand>
</feature>
<evidence type="ECO:0000313" key="22">
    <source>
        <dbReference type="EMBL" id="ACN98960.1"/>
    </source>
</evidence>
<evidence type="ECO:0000259" key="21">
    <source>
        <dbReference type="PROSITE" id="PS51385"/>
    </source>
</evidence>
<dbReference type="PANTHER" id="PTHR12592:SF0">
    <property type="entry name" value="ATP-DEPENDENT (S)-NAD(P)H-HYDRATE DEHYDRATASE"/>
    <property type="match status" value="1"/>
</dbReference>
<feature type="binding site" evidence="18">
    <location>
        <position position="162"/>
    </location>
    <ligand>
        <name>(6S)-NADPHX</name>
        <dbReference type="ChEBI" id="CHEBI:64076"/>
    </ligand>
</feature>
<dbReference type="EMBL" id="CP001229">
    <property type="protein sequence ID" value="ACN98960.1"/>
    <property type="molecule type" value="Genomic_DNA"/>
</dbReference>
<dbReference type="GO" id="GO:0052856">
    <property type="term" value="F:NAD(P)HX epimerase activity"/>
    <property type="evidence" value="ECO:0007669"/>
    <property type="project" value="UniProtKB-UniRule"/>
</dbReference>
<comment type="catalytic activity">
    <reaction evidence="16 17 19">
        <text>(6S)-NADPHX + ADP = AMP + phosphate + NADPH + H(+)</text>
        <dbReference type="Rhea" id="RHEA:32235"/>
        <dbReference type="ChEBI" id="CHEBI:15378"/>
        <dbReference type="ChEBI" id="CHEBI:43474"/>
        <dbReference type="ChEBI" id="CHEBI:57783"/>
        <dbReference type="ChEBI" id="CHEBI:64076"/>
        <dbReference type="ChEBI" id="CHEBI:456215"/>
        <dbReference type="ChEBI" id="CHEBI:456216"/>
        <dbReference type="EC" id="4.2.1.136"/>
    </reaction>
</comment>
<evidence type="ECO:0000256" key="7">
    <source>
        <dbReference type="ARBA" id="ARBA00022840"/>
    </source>
</evidence>
<keyword evidence="6 17" id="KW-0547">Nucleotide-binding</keyword>
<sequence length="524" mass="56848">MKILTSKEISQVDKSTIEKTGIPSLVLMENAGRSCVDIILKDYPFVKNVSVVAGKGNNGGDGIVIARYLQKLGKNVKLFILAQNEEKLSPDNKSNLNIFKKFSNHFYFITQSDLGFLEENLVTTDLIVDAIFGTGFKPPVEGYLKDVIQIINSTGKPVVSVDIPSGINADSPFCDVSVKANLTITFGYLKPCHILYPAAENCGKVYVADISLDDSYAPSYRQLITPYNVLLPKREKTGNKYTFGHVALIGGSVGKSGAVIMASKAATVSGSGLTTAIVPQDINPVLETNLIEEMSIPVSSQNGTFSKESKEEILDILNKGKFSSVVVGMGMSVNENTIELIKGLLAIEKPLVIDADGLNNLSRIENFKQLLKQRTFPTVLTPHTGEFSRLTGLDTKTILQNFESIGLDFSKETGSYVILKFSRMVIFTPEGKIYYCNKGNPGMATAGTGDVLAGIVGALVNRLPVEEALKLSVLLHSTAGDLAAAEKGEESLKATDLIENIPHAYKEIELQKKVKRDSLIRKVD</sequence>
<dbReference type="eggNOG" id="COG0062">
    <property type="taxonomic scope" value="Bacteria"/>
</dbReference>
<feature type="domain" description="YjeF N-terminal" evidence="21">
    <location>
        <begin position="9"/>
        <end position="218"/>
    </location>
</feature>
<dbReference type="GO" id="GO:0005524">
    <property type="term" value="F:ATP binding"/>
    <property type="evidence" value="ECO:0007669"/>
    <property type="project" value="UniProtKB-UniRule"/>
</dbReference>
<feature type="binding site" evidence="17">
    <location>
        <position position="450"/>
    </location>
    <ligand>
        <name>(6S)-NADPHX</name>
        <dbReference type="ChEBI" id="CHEBI:64076"/>
    </ligand>
</feature>
<evidence type="ECO:0000256" key="10">
    <source>
        <dbReference type="ARBA" id="ARBA00023027"/>
    </source>
</evidence>
<comment type="similarity">
    <text evidence="18">Belongs to the NnrE/AIBP family.</text>
</comment>
<evidence type="ECO:0000256" key="8">
    <source>
        <dbReference type="ARBA" id="ARBA00022857"/>
    </source>
</evidence>
<evidence type="ECO:0000256" key="19">
    <source>
        <dbReference type="PIRNR" id="PIRNR017184"/>
    </source>
</evidence>
<feature type="binding site" evidence="18">
    <location>
        <position position="129"/>
    </location>
    <ligand>
        <name>K(+)</name>
        <dbReference type="ChEBI" id="CHEBI:29103"/>
    </ligand>
</feature>
<evidence type="ECO:0000256" key="5">
    <source>
        <dbReference type="ARBA" id="ARBA00022723"/>
    </source>
</evidence>
<dbReference type="GO" id="GO:0046496">
    <property type="term" value="P:nicotinamide nucleotide metabolic process"/>
    <property type="evidence" value="ECO:0007669"/>
    <property type="project" value="UniProtKB-UniRule"/>
</dbReference>
<evidence type="ECO:0000256" key="1">
    <source>
        <dbReference type="ARBA" id="ARBA00000013"/>
    </source>
</evidence>
<keyword evidence="11 18" id="KW-0413">Isomerase</keyword>
<reference evidence="22 23" key="1">
    <citation type="journal article" date="2009" name="J. Bacteriol.">
        <title>Complete and draft genome sequences of six members of the Aquificales.</title>
        <authorList>
            <person name="Reysenbach A.L."/>
            <person name="Hamamura N."/>
            <person name="Podar M."/>
            <person name="Griffiths E."/>
            <person name="Ferreira S."/>
            <person name="Hochstein R."/>
            <person name="Heidelberg J."/>
            <person name="Johnson J."/>
            <person name="Mead D."/>
            <person name="Pohorille A."/>
            <person name="Sarmiento M."/>
            <person name="Schweighofer K."/>
            <person name="Seshadri R."/>
            <person name="Voytek M.A."/>
        </authorList>
    </citation>
    <scope>NUCLEOTIDE SEQUENCE [LARGE SCALE GENOMIC DNA]</scope>
    <source>
        <strain evidence="23">Az-Fu1 / DSM 15241 / OCM 825</strain>
    </source>
</reference>
<evidence type="ECO:0000256" key="11">
    <source>
        <dbReference type="ARBA" id="ARBA00023235"/>
    </source>
</evidence>
<evidence type="ECO:0000256" key="3">
    <source>
        <dbReference type="ARBA" id="ARBA00006001"/>
    </source>
</evidence>
<comment type="cofactor">
    <cofactor evidence="17">
        <name>Mg(2+)</name>
        <dbReference type="ChEBI" id="CHEBI:18420"/>
    </cofactor>
</comment>
<dbReference type="InterPro" id="IPR036652">
    <property type="entry name" value="YjeF_N_dom_sf"/>
</dbReference>
<dbReference type="STRING" id="204536.SULAZ_0391"/>
<dbReference type="InterPro" id="IPR030677">
    <property type="entry name" value="Nnr"/>
</dbReference>
<dbReference type="Pfam" id="PF01256">
    <property type="entry name" value="Carb_kinase"/>
    <property type="match status" value="1"/>
</dbReference>
<comment type="function">
    <text evidence="14 19">Bifunctional enzyme that catalyzes the epimerization of the S- and R-forms of NAD(P)HX and the dehydration of the S-form of NAD(P)HX at the expense of ADP, which is converted to AMP. This allows the repair of both epimers of NAD(P)HX, a damaged form of NAD(P)H that is a result of enzymatic or heat-dependent hydration.</text>
</comment>
<comment type="similarity">
    <text evidence="17">Belongs to the NnrD/CARKD family.</text>
</comment>
<dbReference type="EC" id="4.2.1.136" evidence="19"/>
<dbReference type="RefSeq" id="WP_012674280.1">
    <property type="nucleotide sequence ID" value="NC_012438.1"/>
</dbReference>
<dbReference type="HOGENOM" id="CLU_024853_4_1_0"/>
<protein>
    <recommendedName>
        <fullName evidence="19">Bifunctional NAD(P)H-hydrate repair enzyme</fullName>
    </recommendedName>
    <alternativeName>
        <fullName evidence="19">Nicotinamide nucleotide repair protein</fullName>
    </alternativeName>
    <domain>
        <recommendedName>
            <fullName evidence="19">ADP-dependent (S)-NAD(P)H-hydrate dehydratase</fullName>
            <ecNumber evidence="19">4.2.1.136</ecNumber>
        </recommendedName>
        <alternativeName>
            <fullName evidence="19">ADP-dependent NAD(P)HX dehydratase</fullName>
        </alternativeName>
    </domain>
    <domain>
        <recommendedName>
            <fullName evidence="19">NAD(P)H-hydrate epimerase</fullName>
            <ecNumber evidence="19">5.1.99.6</ecNumber>
        </recommendedName>
    </domain>
</protein>
<organism evidence="22 23">
    <name type="scientific">Sulfurihydrogenibium azorense (strain DSM 15241 / OCM 825 / Az-Fu1)</name>
    <dbReference type="NCBI Taxonomy" id="204536"/>
    <lineage>
        <taxon>Bacteria</taxon>
        <taxon>Pseudomonadati</taxon>
        <taxon>Aquificota</taxon>
        <taxon>Aquificia</taxon>
        <taxon>Aquificales</taxon>
        <taxon>Hydrogenothermaceae</taxon>
        <taxon>Sulfurihydrogenibium</taxon>
    </lineage>
</organism>
<evidence type="ECO:0000256" key="18">
    <source>
        <dbReference type="HAMAP-Rule" id="MF_01966"/>
    </source>
</evidence>
<dbReference type="PIRSF" id="PIRSF017184">
    <property type="entry name" value="Nnr"/>
    <property type="match status" value="1"/>
</dbReference>
<feature type="binding site" evidence="17">
    <location>
        <position position="383"/>
    </location>
    <ligand>
        <name>(6S)-NADPHX</name>
        <dbReference type="ChEBI" id="CHEBI:64076"/>
    </ligand>
</feature>
<feature type="binding site" evidence="18">
    <location>
        <position position="165"/>
    </location>
    <ligand>
        <name>K(+)</name>
        <dbReference type="ChEBI" id="CHEBI:29103"/>
    </ligand>
</feature>
<dbReference type="NCBIfam" id="TIGR00196">
    <property type="entry name" value="yjeF_cterm"/>
    <property type="match status" value="1"/>
</dbReference>
<dbReference type="EC" id="5.1.99.6" evidence="19"/>
<feature type="binding site" evidence="17">
    <location>
        <position position="330"/>
    </location>
    <ligand>
        <name>(6S)-NADPHX</name>
        <dbReference type="ChEBI" id="CHEBI:64076"/>
    </ligand>
</feature>
<dbReference type="PANTHER" id="PTHR12592">
    <property type="entry name" value="ATP-DEPENDENT (S)-NAD(P)H-HYDRATE DEHYDRATASE FAMILY MEMBER"/>
    <property type="match status" value="1"/>
</dbReference>
<comment type="function">
    <text evidence="18">Catalyzes the epimerization of the S- and R-forms of NAD(P)HX, a damaged form of NAD(P)H that is a result of enzymatic or heat-dependent hydration. This is a prerequisite for the S-specific NAD(P)H-hydrate dehydratase to allow the repair of both epimers of NAD(P)HX.</text>
</comment>
<evidence type="ECO:0000256" key="14">
    <source>
        <dbReference type="ARBA" id="ARBA00025153"/>
    </source>
</evidence>
<comment type="function">
    <text evidence="17">Catalyzes the dehydration of the S-form of NAD(P)HX at the expense of ADP, which is converted to AMP. Together with NAD(P)HX epimerase, which catalyzes the epimerization of the S- and R-forms, the enzyme allows the repair of both epimers of NAD(P)HX, a damaged form of NAD(P)H that is a result of enzymatic or heat-dependent hydration.</text>
</comment>
<keyword evidence="13" id="KW-0511">Multifunctional enzyme</keyword>
<keyword evidence="9 18" id="KW-0630">Potassium</keyword>
<accession>C1DTE8</accession>
<dbReference type="SUPFAM" id="SSF53613">
    <property type="entry name" value="Ribokinase-like"/>
    <property type="match status" value="1"/>
</dbReference>
<feature type="binding site" evidence="18">
    <location>
        <begin position="57"/>
        <end position="61"/>
    </location>
    <ligand>
        <name>(6S)-NADPHX</name>
        <dbReference type="ChEBI" id="CHEBI:64076"/>
    </ligand>
</feature>
<keyword evidence="7 17" id="KW-0067">ATP-binding</keyword>
<comment type="catalytic activity">
    <reaction evidence="1 18 19">
        <text>(6R)-NADHX = (6S)-NADHX</text>
        <dbReference type="Rhea" id="RHEA:32215"/>
        <dbReference type="ChEBI" id="CHEBI:64074"/>
        <dbReference type="ChEBI" id="CHEBI:64075"/>
        <dbReference type="EC" id="5.1.99.6"/>
    </reaction>
</comment>
<evidence type="ECO:0000256" key="9">
    <source>
        <dbReference type="ARBA" id="ARBA00022958"/>
    </source>
</evidence>
<dbReference type="GO" id="GO:0110051">
    <property type="term" value="P:metabolite repair"/>
    <property type="evidence" value="ECO:0007669"/>
    <property type="project" value="TreeGrafter"/>
</dbReference>
<dbReference type="PROSITE" id="PS51385">
    <property type="entry name" value="YJEF_N"/>
    <property type="match status" value="1"/>
</dbReference>
<feature type="binding site" evidence="17">
    <location>
        <position position="449"/>
    </location>
    <ligand>
        <name>AMP</name>
        <dbReference type="ChEBI" id="CHEBI:456215"/>
    </ligand>
</feature>
<dbReference type="Proteomes" id="UP000001369">
    <property type="component" value="Chromosome"/>
</dbReference>
<evidence type="ECO:0000256" key="17">
    <source>
        <dbReference type="HAMAP-Rule" id="MF_01965"/>
    </source>
</evidence>
<evidence type="ECO:0000256" key="13">
    <source>
        <dbReference type="ARBA" id="ARBA00023268"/>
    </source>
</evidence>
<feature type="binding site" evidence="18">
    <location>
        <position position="58"/>
    </location>
    <ligand>
        <name>K(+)</name>
        <dbReference type="ChEBI" id="CHEBI:29103"/>
    </ligand>
</feature>
<dbReference type="HAMAP" id="MF_01966">
    <property type="entry name" value="NADHX_epimerase"/>
    <property type="match status" value="1"/>
</dbReference>
<dbReference type="HAMAP" id="MF_01965">
    <property type="entry name" value="NADHX_dehydratase"/>
    <property type="match status" value="1"/>
</dbReference>
<comment type="similarity">
    <text evidence="4 19">In the C-terminal section; belongs to the NnrD/CARKD family.</text>
</comment>
<dbReference type="InterPro" id="IPR017953">
    <property type="entry name" value="Carbohydrate_kinase_pred_CS"/>
</dbReference>
<evidence type="ECO:0000256" key="2">
    <source>
        <dbReference type="ARBA" id="ARBA00000909"/>
    </source>
</evidence>
<evidence type="ECO:0000256" key="12">
    <source>
        <dbReference type="ARBA" id="ARBA00023239"/>
    </source>
</evidence>
<dbReference type="Gene3D" id="3.40.50.10260">
    <property type="entry name" value="YjeF N-terminal domain"/>
    <property type="match status" value="1"/>
</dbReference>
<keyword evidence="23" id="KW-1185">Reference proteome</keyword>
<comment type="catalytic activity">
    <reaction evidence="2 18 19">
        <text>(6R)-NADPHX = (6S)-NADPHX</text>
        <dbReference type="Rhea" id="RHEA:32227"/>
        <dbReference type="ChEBI" id="CHEBI:64076"/>
        <dbReference type="ChEBI" id="CHEBI:64077"/>
        <dbReference type="EC" id="5.1.99.6"/>
    </reaction>
</comment>
<dbReference type="InterPro" id="IPR004443">
    <property type="entry name" value="YjeF_N_dom"/>
</dbReference>
<dbReference type="GO" id="GO:0046872">
    <property type="term" value="F:metal ion binding"/>
    <property type="evidence" value="ECO:0007669"/>
    <property type="project" value="UniProtKB-UniRule"/>
</dbReference>
<comment type="caution">
    <text evidence="17">Lacks conserved residue(s) required for the propagation of feature annotation.</text>
</comment>
<dbReference type="PROSITE" id="PS51383">
    <property type="entry name" value="YJEF_C_3"/>
    <property type="match status" value="1"/>
</dbReference>
<feature type="domain" description="YjeF C-terminal" evidence="20">
    <location>
        <begin position="223"/>
        <end position="508"/>
    </location>
</feature>
<name>C1DTE8_SULAA</name>
<dbReference type="Gene3D" id="3.40.1190.20">
    <property type="match status" value="1"/>
</dbReference>